<feature type="coiled-coil region" evidence="7">
    <location>
        <begin position="131"/>
        <end position="220"/>
    </location>
</feature>
<evidence type="ECO:0000256" key="5">
    <source>
        <dbReference type="ARBA" id="ARBA00023054"/>
    </source>
</evidence>
<keyword evidence="5 7" id="KW-0175">Coiled coil</keyword>
<dbReference type="GO" id="GO:0000301">
    <property type="term" value="P:retrograde transport, vesicle recycling within Golgi"/>
    <property type="evidence" value="ECO:0007669"/>
    <property type="project" value="TreeGrafter"/>
</dbReference>
<name>A0AAV5J3F1_9ROSI</name>
<keyword evidence="3 9" id="KW-1133">Transmembrane helix</keyword>
<evidence type="ECO:0000313" key="10">
    <source>
        <dbReference type="EMBL" id="GKV06694.1"/>
    </source>
</evidence>
<feature type="region of interest" description="Disordered" evidence="8">
    <location>
        <begin position="1"/>
        <end position="24"/>
    </location>
</feature>
<keyword evidence="11" id="KW-1185">Reference proteome</keyword>
<evidence type="ECO:0000313" key="11">
    <source>
        <dbReference type="Proteomes" id="UP001054252"/>
    </source>
</evidence>
<accession>A0AAV5J3F1</accession>
<keyword evidence="4" id="KW-0333">Golgi apparatus</keyword>
<evidence type="ECO:0000256" key="3">
    <source>
        <dbReference type="ARBA" id="ARBA00022989"/>
    </source>
</evidence>
<dbReference type="EMBL" id="BPVZ01000025">
    <property type="protein sequence ID" value="GKV06694.1"/>
    <property type="molecule type" value="Genomic_DNA"/>
</dbReference>
<evidence type="ECO:0000256" key="1">
    <source>
        <dbReference type="ARBA" id="ARBA00004194"/>
    </source>
</evidence>
<feature type="coiled-coil region" evidence="7">
    <location>
        <begin position="246"/>
        <end position="327"/>
    </location>
</feature>
<feature type="transmembrane region" description="Helical" evidence="9">
    <location>
        <begin position="508"/>
        <end position="525"/>
    </location>
</feature>
<dbReference type="PANTHER" id="PTHR13815">
    <property type="entry name" value="GOLGIN-84"/>
    <property type="match status" value="1"/>
</dbReference>
<evidence type="ECO:0000256" key="7">
    <source>
        <dbReference type="SAM" id="Coils"/>
    </source>
</evidence>
<dbReference type="AlphaFoldDB" id="A0AAV5J3F1"/>
<dbReference type="Pfam" id="PF09787">
    <property type="entry name" value="Golgin_A5"/>
    <property type="match status" value="1"/>
</dbReference>
<reference evidence="10 11" key="1">
    <citation type="journal article" date="2021" name="Commun. Biol.">
        <title>The genome of Shorea leprosula (Dipterocarpaceae) highlights the ecological relevance of drought in aseasonal tropical rainforests.</title>
        <authorList>
            <person name="Ng K.K.S."/>
            <person name="Kobayashi M.J."/>
            <person name="Fawcett J.A."/>
            <person name="Hatakeyama M."/>
            <person name="Paape T."/>
            <person name="Ng C.H."/>
            <person name="Ang C.C."/>
            <person name="Tnah L.H."/>
            <person name="Lee C.T."/>
            <person name="Nishiyama T."/>
            <person name="Sese J."/>
            <person name="O'Brien M.J."/>
            <person name="Copetti D."/>
            <person name="Mohd Noor M.I."/>
            <person name="Ong R.C."/>
            <person name="Putra M."/>
            <person name="Sireger I.Z."/>
            <person name="Indrioko S."/>
            <person name="Kosugi Y."/>
            <person name="Izuno A."/>
            <person name="Isagi Y."/>
            <person name="Lee S.L."/>
            <person name="Shimizu K.K."/>
        </authorList>
    </citation>
    <scope>NUCLEOTIDE SEQUENCE [LARGE SCALE GENOMIC DNA]</scope>
    <source>
        <strain evidence="10">214</strain>
    </source>
</reference>
<sequence>MSTSNGSLLNKNATDVLEDHPASQLPAKEIDVVSEDHLNDSGQNIKFDNADVSSKIVQERSESATIDSPVKCEAEIRDAGVKVESQVSQKNEDKVNTQPVRVQDQLDEAQGLLKTTNSTGQSKEARLARVCAGLSSRLQEYKSENAQMEEILVAESQLTKSYKARIQQLQQDLSSSKGEVTRVNMESIMRNRELTETRMMQALREELAFAERRAEEERAAHNATKMAAIEREVESEHGAIDAATALARIQRVADERTAKAAELEQKVALLEVECATLNQELQDMEARSRRGQKKSPEEATQMIQAEVQKMRVEMASMKREAEHYSCQNLVSLRTHLGYENFCCGAAYYYGNIAEKLSLKYLLEPQNHIFLTSLQVYDNLCCTAAPLQAQPRKEHMELEKCYRELTDLLYYKQTQLETMASEKAAAEFQLEKEIKRLQEAHIEAERSRVSRQVSSSWEEDTEMKALEPLPLYHRHMAAASIQLQKAAKLLDSGRVRAIRFLWRYPTARVILLFHLVFVTLFLMYLMHRLEANNRSHGAKEAHKMLDSICSYSGKLLILEKLLQFGKMQARFISR</sequence>
<keyword evidence="2 9" id="KW-0812">Transmembrane</keyword>
<evidence type="ECO:0000256" key="4">
    <source>
        <dbReference type="ARBA" id="ARBA00023034"/>
    </source>
</evidence>
<dbReference type="InterPro" id="IPR019177">
    <property type="entry name" value="Golgin_subfamily_A_member_5"/>
</dbReference>
<dbReference type="GO" id="GO:0031985">
    <property type="term" value="C:Golgi cisterna"/>
    <property type="evidence" value="ECO:0007669"/>
    <property type="project" value="TreeGrafter"/>
</dbReference>
<dbReference type="Proteomes" id="UP001054252">
    <property type="component" value="Unassembled WGS sequence"/>
</dbReference>
<dbReference type="GO" id="GO:0007030">
    <property type="term" value="P:Golgi organization"/>
    <property type="evidence" value="ECO:0007669"/>
    <property type="project" value="InterPro"/>
</dbReference>
<comment type="subcellular location">
    <subcellularLocation>
        <location evidence="1">Golgi apparatus membrane</location>
        <topology evidence="1">Single-pass membrane protein</topology>
    </subcellularLocation>
</comment>
<comment type="caution">
    <text evidence="10">The sequence shown here is derived from an EMBL/GenBank/DDBJ whole genome shotgun (WGS) entry which is preliminary data.</text>
</comment>
<gene>
    <name evidence="10" type="ORF">SLEP1_g18552</name>
</gene>
<evidence type="ECO:0000256" key="9">
    <source>
        <dbReference type="SAM" id="Phobius"/>
    </source>
</evidence>
<organism evidence="10 11">
    <name type="scientific">Rubroshorea leprosula</name>
    <dbReference type="NCBI Taxonomy" id="152421"/>
    <lineage>
        <taxon>Eukaryota</taxon>
        <taxon>Viridiplantae</taxon>
        <taxon>Streptophyta</taxon>
        <taxon>Embryophyta</taxon>
        <taxon>Tracheophyta</taxon>
        <taxon>Spermatophyta</taxon>
        <taxon>Magnoliopsida</taxon>
        <taxon>eudicotyledons</taxon>
        <taxon>Gunneridae</taxon>
        <taxon>Pentapetalae</taxon>
        <taxon>rosids</taxon>
        <taxon>malvids</taxon>
        <taxon>Malvales</taxon>
        <taxon>Dipterocarpaceae</taxon>
        <taxon>Rubroshorea</taxon>
    </lineage>
</organism>
<feature type="compositionally biased region" description="Polar residues" evidence="8">
    <location>
        <begin position="1"/>
        <end position="13"/>
    </location>
</feature>
<keyword evidence="6 9" id="KW-0472">Membrane</keyword>
<proteinExistence type="predicted"/>
<protein>
    <recommendedName>
        <fullName evidence="12">Golgin candidate 1</fullName>
    </recommendedName>
</protein>
<dbReference type="PANTHER" id="PTHR13815:SF7">
    <property type="entry name" value="GOLGIN SUBFAMILY A MEMBER 5"/>
    <property type="match status" value="1"/>
</dbReference>
<evidence type="ECO:0000256" key="8">
    <source>
        <dbReference type="SAM" id="MobiDB-lite"/>
    </source>
</evidence>
<evidence type="ECO:0000256" key="6">
    <source>
        <dbReference type="ARBA" id="ARBA00023136"/>
    </source>
</evidence>
<evidence type="ECO:0000256" key="2">
    <source>
        <dbReference type="ARBA" id="ARBA00022692"/>
    </source>
</evidence>
<dbReference type="GO" id="GO:0000139">
    <property type="term" value="C:Golgi membrane"/>
    <property type="evidence" value="ECO:0007669"/>
    <property type="project" value="UniProtKB-SubCell"/>
</dbReference>
<evidence type="ECO:0008006" key="12">
    <source>
        <dbReference type="Google" id="ProtNLM"/>
    </source>
</evidence>